<evidence type="ECO:0000313" key="2">
    <source>
        <dbReference type="EMBL" id="CAG8502080.1"/>
    </source>
</evidence>
<organism evidence="2 3">
    <name type="scientific">Dentiscutata erythropus</name>
    <dbReference type="NCBI Taxonomy" id="1348616"/>
    <lineage>
        <taxon>Eukaryota</taxon>
        <taxon>Fungi</taxon>
        <taxon>Fungi incertae sedis</taxon>
        <taxon>Mucoromycota</taxon>
        <taxon>Glomeromycotina</taxon>
        <taxon>Glomeromycetes</taxon>
        <taxon>Diversisporales</taxon>
        <taxon>Gigasporaceae</taxon>
        <taxon>Dentiscutata</taxon>
    </lineage>
</organism>
<comment type="caution">
    <text evidence="2">The sequence shown here is derived from an EMBL/GenBank/DDBJ whole genome shotgun (WGS) entry which is preliminary data.</text>
</comment>
<proteinExistence type="predicted"/>
<evidence type="ECO:0000256" key="1">
    <source>
        <dbReference type="SAM" id="MobiDB-lite"/>
    </source>
</evidence>
<dbReference type="EMBL" id="CAJVPY010000985">
    <property type="protein sequence ID" value="CAG8502080.1"/>
    <property type="molecule type" value="Genomic_DNA"/>
</dbReference>
<gene>
    <name evidence="2" type="ORF">DERYTH_LOCUS2953</name>
</gene>
<keyword evidence="3" id="KW-1185">Reference proteome</keyword>
<dbReference type="AlphaFoldDB" id="A0A9N8ZNZ6"/>
<feature type="non-terminal residue" evidence="2">
    <location>
        <position position="46"/>
    </location>
</feature>
<evidence type="ECO:0000313" key="3">
    <source>
        <dbReference type="Proteomes" id="UP000789405"/>
    </source>
</evidence>
<accession>A0A9N8ZNZ6</accession>
<protein>
    <submittedName>
        <fullName evidence="2">25965_t:CDS:1</fullName>
    </submittedName>
</protein>
<reference evidence="2" key="1">
    <citation type="submission" date="2021-06" db="EMBL/GenBank/DDBJ databases">
        <authorList>
            <person name="Kallberg Y."/>
            <person name="Tangrot J."/>
            <person name="Rosling A."/>
        </authorList>
    </citation>
    <scope>NUCLEOTIDE SEQUENCE</scope>
    <source>
        <strain evidence="2">MA453B</strain>
    </source>
</reference>
<name>A0A9N8ZNZ6_9GLOM</name>
<feature type="region of interest" description="Disordered" evidence="1">
    <location>
        <begin position="1"/>
        <end position="23"/>
    </location>
</feature>
<dbReference type="Proteomes" id="UP000789405">
    <property type="component" value="Unassembled WGS sequence"/>
</dbReference>
<sequence length="46" mass="5529">MRMEDNKDSSPANYNEQVCKKNAKRREEIKIRLDMLHEILDSTSYQ</sequence>